<dbReference type="InterPro" id="IPR004179">
    <property type="entry name" value="Sec63-dom"/>
</dbReference>
<dbReference type="SMART" id="SM00487">
    <property type="entry name" value="DEXDc"/>
    <property type="match status" value="1"/>
</dbReference>
<proteinExistence type="predicted"/>
<keyword evidence="5" id="KW-1185">Reference proteome</keyword>
<dbReference type="InterPro" id="IPR027417">
    <property type="entry name" value="P-loop_NTPase"/>
</dbReference>
<gene>
    <name evidence="4" type="ORF">QJS10_CPB12g00103</name>
</gene>
<comment type="caution">
    <text evidence="4">The sequence shown here is derived from an EMBL/GenBank/DDBJ whole genome shotgun (WGS) entry which is preliminary data.</text>
</comment>
<dbReference type="InterPro" id="IPR014001">
    <property type="entry name" value="Helicase_ATP-bd"/>
</dbReference>
<dbReference type="AlphaFoldDB" id="A0AAV9DPG9"/>
<organism evidence="4 5">
    <name type="scientific">Acorus calamus</name>
    <name type="common">Sweet flag</name>
    <dbReference type="NCBI Taxonomy" id="4465"/>
    <lineage>
        <taxon>Eukaryota</taxon>
        <taxon>Viridiplantae</taxon>
        <taxon>Streptophyta</taxon>
        <taxon>Embryophyta</taxon>
        <taxon>Tracheophyta</taxon>
        <taxon>Spermatophyta</taxon>
        <taxon>Magnoliopsida</taxon>
        <taxon>Liliopsida</taxon>
        <taxon>Acoraceae</taxon>
        <taxon>Acorus</taxon>
    </lineage>
</organism>
<dbReference type="SUPFAM" id="SSF158702">
    <property type="entry name" value="Sec63 N-terminal domain-like"/>
    <property type="match status" value="1"/>
</dbReference>
<dbReference type="SMART" id="SM00973">
    <property type="entry name" value="Sec63"/>
    <property type="match status" value="1"/>
</dbReference>
<name>A0AAV9DPG9_ACOCL</name>
<dbReference type="GO" id="GO:0051321">
    <property type="term" value="P:meiotic cell cycle"/>
    <property type="evidence" value="ECO:0007669"/>
    <property type="project" value="UniProtKB-KW"/>
</dbReference>
<dbReference type="GO" id="GO:0043138">
    <property type="term" value="F:3'-5' DNA helicase activity"/>
    <property type="evidence" value="ECO:0007669"/>
    <property type="project" value="UniProtKB-EC"/>
</dbReference>
<reference evidence="4" key="2">
    <citation type="submission" date="2023-06" db="EMBL/GenBank/DDBJ databases">
        <authorList>
            <person name="Ma L."/>
            <person name="Liu K.-W."/>
            <person name="Li Z."/>
            <person name="Hsiao Y.-Y."/>
            <person name="Qi Y."/>
            <person name="Fu T."/>
            <person name="Tang G."/>
            <person name="Zhang D."/>
            <person name="Sun W.-H."/>
            <person name="Liu D.-K."/>
            <person name="Li Y."/>
            <person name="Chen G.-Z."/>
            <person name="Liu X.-D."/>
            <person name="Liao X.-Y."/>
            <person name="Jiang Y.-T."/>
            <person name="Yu X."/>
            <person name="Hao Y."/>
            <person name="Huang J."/>
            <person name="Zhao X.-W."/>
            <person name="Ke S."/>
            <person name="Chen Y.-Y."/>
            <person name="Wu W.-L."/>
            <person name="Hsu J.-L."/>
            <person name="Lin Y.-F."/>
            <person name="Huang M.-D."/>
            <person name="Li C.-Y."/>
            <person name="Huang L."/>
            <person name="Wang Z.-W."/>
            <person name="Zhao X."/>
            <person name="Zhong W.-Y."/>
            <person name="Peng D.-H."/>
            <person name="Ahmad S."/>
            <person name="Lan S."/>
            <person name="Zhang J.-S."/>
            <person name="Tsai W.-C."/>
            <person name="Van De Peer Y."/>
            <person name="Liu Z.-J."/>
        </authorList>
    </citation>
    <scope>NUCLEOTIDE SEQUENCE</scope>
    <source>
        <strain evidence="4">CP</strain>
        <tissue evidence="4">Leaves</tissue>
    </source>
</reference>
<evidence type="ECO:0000259" key="3">
    <source>
        <dbReference type="SMART" id="SM00973"/>
    </source>
</evidence>
<protein>
    <submittedName>
        <fullName evidence="4">Uncharacterized protein</fullName>
    </submittedName>
</protein>
<sequence length="917" mass="103381">MEVLPEIKSGASTRHYQTCCTMGHSTKRCAVVSSPPPQRREVGSAPGAHFLRYDFIMDSYSLKSVLDLPELFQRTFSFRYFNSLQSECFSGCFHSDMNMVISAPTGSGKTVLFELCILRLLTRFLSHDGKFNHMKGLLKTKFDAVTRNRIRDGGLSFFSDIALIFIDEVHLLNDPRGAVLEAIVSRIKMLSCRPEMNPCPLAQVRFLAVSATIPNIQDIDVLMEHSKGKSALVFCSTRKGAQEAAQRIAQTAMTFGYSNPFIRSKEQQERLKDASLSCSDKQMQSCILFGVGYHNGGLSLNDRSLVEATDCASQMCGRAGRPPFDDTGTVIVMTRKETNPQNYGVNKNIPRERLENHMREICVQKINDLTKYGMIWTDEDGFLLKPLEPGRLMTKYYLKFDTMKEIVRAPENCSLEDVLHILCRSEETSWIQLRRNEKKLLNDINSDKDGRLRFHVLSENGKRRKRIQSREDKIFVLVNDCLTGEPSIRDLSLNQALHSMGISSFEALAEADPRKIEIITGRKYPFGDHIKGSLHSLPSKVEMKIEEAECVRRGRAKLIITLSRIAQPIPSTKHHYADMVVGSEEDNLILFHEKIRVEEFPSPYAATVLVSIPQYGKVTVKAHLIIEEYGGGSLTLGFLFVLPHLMYLMSLVYPNLFGDGVYAVGLDVQEKLLLTWKAANSNINRANISHTVLPREVCTISNDDDSQLPIEELHVPRKSKSEISSIPSFNLFGDEMDEGMITPEPEEPPGRETLTEKTVFDHIREKAKSFPSLTISDAIKPPLQSPGENIKRARDDQTKLQCTKRAKEPETQRDAMILLDSEPSFKAHEDFRYNANINEFRDSTDNGGQVVHSTGYLSTDSDTVKGTASQGVALKQRNVRDPYAVFETLVERQQQPCSSLKTLDVSFLGCRSVFWFL</sequence>
<dbReference type="PANTHER" id="PTHR47835:SF3">
    <property type="entry name" value="HELICASE FOR MEIOSIS 1"/>
    <property type="match status" value="1"/>
</dbReference>
<evidence type="ECO:0000259" key="2">
    <source>
        <dbReference type="SMART" id="SM00487"/>
    </source>
</evidence>
<dbReference type="Gene3D" id="1.10.3380.10">
    <property type="entry name" value="Sec63 N-terminal domain-like domain"/>
    <property type="match status" value="1"/>
</dbReference>
<dbReference type="Proteomes" id="UP001180020">
    <property type="component" value="Unassembled WGS sequence"/>
</dbReference>
<feature type="domain" description="Helicase ATP-binding" evidence="2">
    <location>
        <begin position="77"/>
        <end position="248"/>
    </location>
</feature>
<dbReference type="PANTHER" id="PTHR47835">
    <property type="entry name" value="HFM1, ATP DEPENDENT DNA HELICASE HOMOLOG"/>
    <property type="match status" value="1"/>
</dbReference>
<evidence type="ECO:0000313" key="4">
    <source>
        <dbReference type="EMBL" id="KAK1302168.1"/>
    </source>
</evidence>
<reference evidence="4" key="1">
    <citation type="journal article" date="2023" name="Nat. Commun.">
        <title>Diploid and tetraploid genomes of Acorus and the evolution of monocots.</title>
        <authorList>
            <person name="Ma L."/>
            <person name="Liu K.W."/>
            <person name="Li Z."/>
            <person name="Hsiao Y.Y."/>
            <person name="Qi Y."/>
            <person name="Fu T."/>
            <person name="Tang G.D."/>
            <person name="Zhang D."/>
            <person name="Sun W.H."/>
            <person name="Liu D.K."/>
            <person name="Li Y."/>
            <person name="Chen G.Z."/>
            <person name="Liu X.D."/>
            <person name="Liao X.Y."/>
            <person name="Jiang Y.T."/>
            <person name="Yu X."/>
            <person name="Hao Y."/>
            <person name="Huang J."/>
            <person name="Zhao X.W."/>
            <person name="Ke S."/>
            <person name="Chen Y.Y."/>
            <person name="Wu W.L."/>
            <person name="Hsu J.L."/>
            <person name="Lin Y.F."/>
            <person name="Huang M.D."/>
            <person name="Li C.Y."/>
            <person name="Huang L."/>
            <person name="Wang Z.W."/>
            <person name="Zhao X."/>
            <person name="Zhong W.Y."/>
            <person name="Peng D.H."/>
            <person name="Ahmad S."/>
            <person name="Lan S."/>
            <person name="Zhang J.S."/>
            <person name="Tsai W.C."/>
            <person name="Van de Peer Y."/>
            <person name="Liu Z.J."/>
        </authorList>
    </citation>
    <scope>NUCLEOTIDE SEQUENCE</scope>
    <source>
        <strain evidence="4">CP</strain>
    </source>
</reference>
<evidence type="ECO:0000256" key="1">
    <source>
        <dbReference type="SAM" id="MobiDB-lite"/>
    </source>
</evidence>
<accession>A0AAV9DPG9</accession>
<dbReference type="Gene3D" id="3.40.50.300">
    <property type="entry name" value="P-loop containing nucleotide triphosphate hydrolases"/>
    <property type="match status" value="3"/>
</dbReference>
<dbReference type="GO" id="GO:0016787">
    <property type="term" value="F:hydrolase activity"/>
    <property type="evidence" value="ECO:0007669"/>
    <property type="project" value="UniProtKB-KW"/>
</dbReference>
<evidence type="ECO:0000313" key="5">
    <source>
        <dbReference type="Proteomes" id="UP001180020"/>
    </source>
</evidence>
<feature type="region of interest" description="Disordered" evidence="1">
    <location>
        <begin position="777"/>
        <end position="798"/>
    </location>
</feature>
<feature type="domain" description="SEC63" evidence="3">
    <location>
        <begin position="386"/>
        <end position="634"/>
    </location>
</feature>
<dbReference type="EMBL" id="JAUJYO010000012">
    <property type="protein sequence ID" value="KAK1302168.1"/>
    <property type="molecule type" value="Genomic_DNA"/>
</dbReference>
<dbReference type="Pfam" id="PF02889">
    <property type="entry name" value="Sec63"/>
    <property type="match status" value="1"/>
</dbReference>
<feature type="compositionally biased region" description="Basic and acidic residues" evidence="1">
    <location>
        <begin position="789"/>
        <end position="798"/>
    </location>
</feature>
<dbReference type="InterPro" id="IPR052247">
    <property type="entry name" value="Meiotic_Crossover_Helicase"/>
</dbReference>
<dbReference type="SUPFAM" id="SSF52540">
    <property type="entry name" value="P-loop containing nucleoside triphosphate hydrolases"/>
    <property type="match status" value="1"/>
</dbReference>